<protein>
    <submittedName>
        <fullName evidence="3">Metal-dependent hydrolase, endonuclease/exonuclease/phosphatase family</fullName>
    </submittedName>
</protein>
<dbReference type="RefSeq" id="WP_089744700.1">
    <property type="nucleotide sequence ID" value="NZ_FNHD01000012.1"/>
</dbReference>
<accession>A0ABY0QXF0</accession>
<dbReference type="EMBL" id="FNHD01000012">
    <property type="protein sequence ID" value="SDM07954.1"/>
    <property type="molecule type" value="Genomic_DNA"/>
</dbReference>
<dbReference type="InterPro" id="IPR051916">
    <property type="entry name" value="GPI-anchor_lipid_remodeler"/>
</dbReference>
<evidence type="ECO:0000313" key="4">
    <source>
        <dbReference type="Proteomes" id="UP000199242"/>
    </source>
</evidence>
<dbReference type="SUPFAM" id="SSF56219">
    <property type="entry name" value="DNase I-like"/>
    <property type="match status" value="1"/>
</dbReference>
<dbReference type="InterPro" id="IPR005135">
    <property type="entry name" value="Endo/exonuclease/phosphatase"/>
</dbReference>
<dbReference type="CDD" id="cd09084">
    <property type="entry name" value="EEP-2"/>
    <property type="match status" value="1"/>
</dbReference>
<sequence length="329" mass="38031">MKKVSVLFVLHFFVVLLLAATLTNQWVAPSLFASLNFLSLLFPYLIIIHIVFTTIWFFRAKKTAVIFLMSTIIFIQPIRRWINISAPPQENLSRNKSVKIITYNVKYGSKGWENVRRYIRSHDADVILVQEKDTNRNFREDLVKYPAAILKTKHKILNQQDLLKDTSKGSSFFADLEIKGETIRVVNVYLEPFRVTKSMIGMKDDDNNPSKEKHSILTLFCRLTETFKAHENQVKKIRTAVENSPYPIILAGDFNAVPNSWEYYNLGQNLNDAFLQSGCGSSTTFHDFKLPLRLDYIFTSKNIKAISYKIDYSVKLSDHYPVIAEFIIN</sequence>
<gene>
    <name evidence="3" type="ORF">SAMN05216273_11277</name>
</gene>
<dbReference type="GO" id="GO:0016787">
    <property type="term" value="F:hydrolase activity"/>
    <property type="evidence" value="ECO:0007669"/>
    <property type="project" value="UniProtKB-KW"/>
</dbReference>
<keyword evidence="3" id="KW-0255">Endonuclease</keyword>
<name>A0ABY0QXF0_9FLAO</name>
<evidence type="ECO:0000313" key="3">
    <source>
        <dbReference type="EMBL" id="SDM07954.1"/>
    </source>
</evidence>
<dbReference type="PANTHER" id="PTHR14859">
    <property type="entry name" value="CALCOFLUOR WHITE HYPERSENSITIVE PROTEIN PRECURSOR"/>
    <property type="match status" value="1"/>
</dbReference>
<feature type="domain" description="Endonuclease/exonuclease/phosphatase" evidence="2">
    <location>
        <begin position="243"/>
        <end position="319"/>
    </location>
</feature>
<organism evidence="3 4">
    <name type="scientific">Chryseobacterium taihuense</name>
    <dbReference type="NCBI Taxonomy" id="1141221"/>
    <lineage>
        <taxon>Bacteria</taxon>
        <taxon>Pseudomonadati</taxon>
        <taxon>Bacteroidota</taxon>
        <taxon>Flavobacteriia</taxon>
        <taxon>Flavobacteriales</taxon>
        <taxon>Weeksellaceae</taxon>
        <taxon>Chryseobacterium group</taxon>
        <taxon>Chryseobacterium</taxon>
    </lineage>
</organism>
<dbReference type="GO" id="GO:0004519">
    <property type="term" value="F:endonuclease activity"/>
    <property type="evidence" value="ECO:0007669"/>
    <property type="project" value="UniProtKB-KW"/>
</dbReference>
<dbReference type="Pfam" id="PF03372">
    <property type="entry name" value="Exo_endo_phos"/>
    <property type="match status" value="1"/>
</dbReference>
<keyword evidence="3" id="KW-0378">Hydrolase</keyword>
<dbReference type="PANTHER" id="PTHR14859:SF1">
    <property type="entry name" value="PGAP2-INTERACTING PROTEIN"/>
    <property type="match status" value="1"/>
</dbReference>
<keyword evidence="3" id="KW-0540">Nuclease</keyword>
<comment type="caution">
    <text evidence="3">The sequence shown here is derived from an EMBL/GenBank/DDBJ whole genome shotgun (WGS) entry which is preliminary data.</text>
</comment>
<keyword evidence="1" id="KW-0812">Transmembrane</keyword>
<keyword evidence="1" id="KW-0472">Membrane</keyword>
<keyword evidence="4" id="KW-1185">Reference proteome</keyword>
<evidence type="ECO:0000259" key="2">
    <source>
        <dbReference type="Pfam" id="PF03372"/>
    </source>
</evidence>
<feature type="transmembrane region" description="Helical" evidence="1">
    <location>
        <begin position="35"/>
        <end position="58"/>
    </location>
</feature>
<reference evidence="3 4" key="1">
    <citation type="submission" date="2016-10" db="EMBL/GenBank/DDBJ databases">
        <authorList>
            <person name="Varghese N."/>
            <person name="Submissions S."/>
        </authorList>
    </citation>
    <scope>NUCLEOTIDE SEQUENCE [LARGE SCALE GENOMIC DNA]</scope>
    <source>
        <strain evidence="3 4">CGMCC 1.10941</strain>
    </source>
</reference>
<dbReference type="Proteomes" id="UP000199242">
    <property type="component" value="Unassembled WGS sequence"/>
</dbReference>
<dbReference type="InterPro" id="IPR036691">
    <property type="entry name" value="Endo/exonu/phosph_ase_sf"/>
</dbReference>
<dbReference type="Gene3D" id="3.60.10.10">
    <property type="entry name" value="Endonuclease/exonuclease/phosphatase"/>
    <property type="match status" value="1"/>
</dbReference>
<evidence type="ECO:0000256" key="1">
    <source>
        <dbReference type="SAM" id="Phobius"/>
    </source>
</evidence>
<keyword evidence="1" id="KW-1133">Transmembrane helix</keyword>
<proteinExistence type="predicted"/>